<evidence type="ECO:0000313" key="2">
    <source>
        <dbReference type="EMBL" id="EDM24340.1"/>
    </source>
</evidence>
<dbReference type="EMBL" id="ABCJ01000001">
    <property type="protein sequence ID" value="EDM24340.1"/>
    <property type="molecule type" value="Genomic_DNA"/>
</dbReference>
<comment type="caution">
    <text evidence="2">The sequence shown here is derived from an EMBL/GenBank/DDBJ whole genome shotgun (WGS) entry which is preliminary data.</text>
</comment>
<sequence>MSDHFYEKYFRWRKIKNEVDFYNFVKENKEWLNIVVIITFSILITIEIVELKFLPPMSSDFMIEFIVFNIVLIVFALSIIYMFFYFFYCIFELTRKYIRLFILLLTFCVEYKIINTLNIEENYLIYIFLYIELYTIFNCIYDISFDCLIKKEKSSKEEIEILLTTYIWIIFFAFILDKSFILPIIIMIMIMVFFFIESINQNQIKSY</sequence>
<feature type="transmembrane region" description="Helical" evidence="1">
    <location>
        <begin position="181"/>
        <end position="199"/>
    </location>
</feature>
<gene>
    <name evidence="2" type="ORF">CMTB2_02453</name>
</gene>
<feature type="transmembrane region" description="Helical" evidence="1">
    <location>
        <begin position="157"/>
        <end position="175"/>
    </location>
</feature>
<evidence type="ECO:0000313" key="3">
    <source>
        <dbReference type="Proteomes" id="UP000003288"/>
    </source>
</evidence>
<feature type="transmembrane region" description="Helical" evidence="1">
    <location>
        <begin position="123"/>
        <end position="145"/>
    </location>
</feature>
<proteinExistence type="predicted"/>
<keyword evidence="1" id="KW-1133">Transmembrane helix</keyword>
<feature type="transmembrane region" description="Helical" evidence="1">
    <location>
        <begin position="31"/>
        <end position="49"/>
    </location>
</feature>
<dbReference type="AlphaFoldDB" id="A0AAI9AIR7"/>
<organism evidence="2 3">
    <name type="scientific">Caminibacter mediatlanticus TB-2</name>
    <dbReference type="NCBI Taxonomy" id="391592"/>
    <lineage>
        <taxon>Bacteria</taxon>
        <taxon>Pseudomonadati</taxon>
        <taxon>Campylobacterota</taxon>
        <taxon>Epsilonproteobacteria</taxon>
        <taxon>Nautiliales</taxon>
        <taxon>Nautiliaceae</taxon>
        <taxon>Caminibacter</taxon>
    </lineage>
</organism>
<protein>
    <submittedName>
        <fullName evidence="2">Uncharacterized protein</fullName>
    </submittedName>
</protein>
<reference evidence="2 3" key="1">
    <citation type="journal article" date="2011" name="Stand. Genomic Sci.">
        <title>Draft genome sequence of Caminibacter mediatlanticus strain TB-2, an epsilonproteobacterium isolated from a deep-sea hydrothermal vent.</title>
        <authorList>
            <person name="Giovannelli D."/>
            <person name="Ferriera S."/>
            <person name="Johnson J."/>
            <person name="Kravitz S."/>
            <person name="Perez-Rodriguez I."/>
            <person name="Ricci J."/>
            <person name="O'Brien C."/>
            <person name="Voordeckers J.W."/>
            <person name="Bini E."/>
            <person name="Vetriani C."/>
        </authorList>
    </citation>
    <scope>NUCLEOTIDE SEQUENCE [LARGE SCALE GENOMIC DNA]</scope>
    <source>
        <strain evidence="2 3">TB-2</strain>
    </source>
</reference>
<feature type="transmembrane region" description="Helical" evidence="1">
    <location>
        <begin position="100"/>
        <end position="117"/>
    </location>
</feature>
<keyword evidence="1" id="KW-0812">Transmembrane</keyword>
<name>A0AAI9AIR7_9BACT</name>
<dbReference type="Proteomes" id="UP000003288">
    <property type="component" value="Unassembled WGS sequence"/>
</dbReference>
<accession>A0AAI9AIR7</accession>
<feature type="transmembrane region" description="Helical" evidence="1">
    <location>
        <begin position="61"/>
        <end position="88"/>
    </location>
</feature>
<keyword evidence="1" id="KW-0472">Membrane</keyword>
<evidence type="ECO:0000256" key="1">
    <source>
        <dbReference type="SAM" id="Phobius"/>
    </source>
</evidence>
<dbReference type="RefSeq" id="WP_007473176.1">
    <property type="nucleotide sequence ID" value="NZ_ABCJ01000001.1"/>
</dbReference>